<accession>A0AB39ZNA7</accession>
<dbReference type="AlphaFoldDB" id="A0AB39ZNA7"/>
<comment type="subcellular location">
    <subcellularLocation>
        <location evidence="1">Secreted</location>
    </subcellularLocation>
</comment>
<keyword evidence="3" id="KW-0732">Signal</keyword>
<dbReference type="RefSeq" id="XP_016939519.4">
    <property type="nucleotide sequence ID" value="XM_017084030.4"/>
</dbReference>
<feature type="chain" id="PRO_5045981281" evidence="3">
    <location>
        <begin position="16"/>
        <end position="263"/>
    </location>
</feature>
<dbReference type="GO" id="GO:0005576">
    <property type="term" value="C:extracellular region"/>
    <property type="evidence" value="ECO:0007669"/>
    <property type="project" value="UniProtKB-SubCell"/>
</dbReference>
<dbReference type="Proteomes" id="UP001652628">
    <property type="component" value="Chromosome 3"/>
</dbReference>
<keyword evidence="5" id="KW-1185">Reference proteome</keyword>
<dbReference type="SUPFAM" id="SSF55797">
    <property type="entry name" value="PR-1-like"/>
    <property type="match status" value="1"/>
</dbReference>
<dbReference type="GeneID" id="108017073"/>
<dbReference type="InterPro" id="IPR014044">
    <property type="entry name" value="CAP_dom"/>
</dbReference>
<dbReference type="InterPro" id="IPR035940">
    <property type="entry name" value="CAP_sf"/>
</dbReference>
<feature type="signal peptide" evidence="3">
    <location>
        <begin position="1"/>
        <end position="15"/>
    </location>
</feature>
<evidence type="ECO:0000313" key="6">
    <source>
        <dbReference type="RefSeq" id="XP_016939519.4"/>
    </source>
</evidence>
<dbReference type="CDD" id="cd05380">
    <property type="entry name" value="CAP_euk"/>
    <property type="match status" value="1"/>
</dbReference>
<evidence type="ECO:0000313" key="5">
    <source>
        <dbReference type="Proteomes" id="UP001652628"/>
    </source>
</evidence>
<proteinExistence type="predicted"/>
<protein>
    <submittedName>
        <fullName evidence="6">Antigen 5 like allergen Cul n 1</fullName>
    </submittedName>
</protein>
<evidence type="ECO:0000256" key="2">
    <source>
        <dbReference type="ARBA" id="ARBA00022525"/>
    </source>
</evidence>
<dbReference type="Gene3D" id="3.40.33.10">
    <property type="entry name" value="CAP"/>
    <property type="match status" value="1"/>
</dbReference>
<name>A0AB39ZNA7_DROSZ</name>
<evidence type="ECO:0000256" key="1">
    <source>
        <dbReference type="ARBA" id="ARBA00004613"/>
    </source>
</evidence>
<keyword evidence="2" id="KW-0964">Secreted</keyword>
<evidence type="ECO:0000256" key="3">
    <source>
        <dbReference type="SAM" id="SignalP"/>
    </source>
</evidence>
<reference evidence="6" key="1">
    <citation type="submission" date="2025-08" db="UniProtKB">
        <authorList>
            <consortium name="RefSeq"/>
        </authorList>
    </citation>
    <scope>IDENTIFICATION</scope>
</reference>
<organism evidence="5 6">
    <name type="scientific">Drosophila suzukii</name>
    <name type="common">Spotted-wing drosophila fruit fly</name>
    <dbReference type="NCBI Taxonomy" id="28584"/>
    <lineage>
        <taxon>Eukaryota</taxon>
        <taxon>Metazoa</taxon>
        <taxon>Ecdysozoa</taxon>
        <taxon>Arthropoda</taxon>
        <taxon>Hexapoda</taxon>
        <taxon>Insecta</taxon>
        <taxon>Pterygota</taxon>
        <taxon>Neoptera</taxon>
        <taxon>Endopterygota</taxon>
        <taxon>Diptera</taxon>
        <taxon>Brachycera</taxon>
        <taxon>Muscomorpha</taxon>
        <taxon>Ephydroidea</taxon>
        <taxon>Drosophilidae</taxon>
        <taxon>Drosophila</taxon>
        <taxon>Sophophora</taxon>
    </lineage>
</organism>
<dbReference type="SMART" id="SM00198">
    <property type="entry name" value="SCP"/>
    <property type="match status" value="1"/>
</dbReference>
<gene>
    <name evidence="6" type="primary">LOC108017073</name>
</gene>
<feature type="domain" description="SCP" evidence="4">
    <location>
        <begin position="76"/>
        <end position="226"/>
    </location>
</feature>
<dbReference type="Pfam" id="PF00188">
    <property type="entry name" value="CAP"/>
    <property type="match status" value="1"/>
</dbReference>
<sequence length="263" mass="30996">MQLLWVFLFLVGFECQVVYRTRWPKYVPKKKYHTPRKSLDYCNGNLCPGNLKHLTCDVRFWADKCGKDHEGIRLTEYRQDVEKIVNEFRRRVERGLGNLPRAAKLPQIRWDEDLSVLAMRVTNQCTEHSFSPCVNTFRHKNVGESSDFVEVRKTSKGFNIISFLKMWFEYYKIMKPADVRSFPDVSPADHLRVFANLIYEKNTYMGCGMLKSGEKRFLTCLFNTKIVPRVPLYRISGPGNYRSRPRTANRNISKNFKYSHTIK</sequence>
<evidence type="ECO:0000259" key="4">
    <source>
        <dbReference type="SMART" id="SM00198"/>
    </source>
</evidence>